<accession>A0A6P2C8A5</accession>
<comment type="caution">
    <text evidence="1">The sequence shown here is derived from an EMBL/GenBank/DDBJ whole genome shotgun (WGS) entry which is preliminary data.</text>
</comment>
<dbReference type="Gene3D" id="3.40.190.10">
    <property type="entry name" value="Periplasmic binding protein-like II"/>
    <property type="match status" value="2"/>
</dbReference>
<sequence length="292" mass="31815">MALKIMPHGRLQEWVAEEKGYFAAEGLEYSFVITGDYGVGAGAVRRDDGGEIKTGAFETFGAGRDGADVSCACHWATNTAARERSGQLVTTAYSVAPCAIVVPPESPARRPEDLAGVPIGVGYHSGSHFAAVQALEDVLAPGDMKLTFQGPPNERLDTLLERRVPAAVVWGVPLYIAEAFGFRKVIDATFMIGFLVSGTGASKADVDKYLAALRRAQMDIDIHPEQYKHYHLRSVPEKYRDQVDVRAFGTGERIVFLPYTREVFAETQQWIESHELFDGASALLGYDEAALA</sequence>
<protein>
    <submittedName>
        <fullName evidence="1">ABC transporter substrate-binding protein</fullName>
    </submittedName>
</protein>
<dbReference type="Proteomes" id="UP000460272">
    <property type="component" value="Unassembled WGS sequence"/>
</dbReference>
<dbReference type="OrthoDB" id="174578at2"/>
<dbReference type="AlphaFoldDB" id="A0A6P2C8A5"/>
<name>A0A6P2C8A5_9ACTN</name>
<evidence type="ECO:0000313" key="2">
    <source>
        <dbReference type="Proteomes" id="UP000460272"/>
    </source>
</evidence>
<reference evidence="1 2" key="1">
    <citation type="submission" date="2018-11" db="EMBL/GenBank/DDBJ databases">
        <title>Trebonia kvetii gen.nov., sp.nov., a novel acidophilic actinobacterium, and proposal of the new actinobacterial family Treboniaceae fam. nov.</title>
        <authorList>
            <person name="Rapoport D."/>
            <person name="Sagova-Mareckova M."/>
            <person name="Sedlacek I."/>
            <person name="Provaznik J."/>
            <person name="Kralova S."/>
            <person name="Pavlinic D."/>
            <person name="Benes V."/>
            <person name="Kopecky J."/>
        </authorList>
    </citation>
    <scope>NUCLEOTIDE SEQUENCE [LARGE SCALE GENOMIC DNA]</scope>
    <source>
        <strain evidence="1 2">15Tr583</strain>
    </source>
</reference>
<dbReference type="RefSeq" id="WP_145851488.1">
    <property type="nucleotide sequence ID" value="NZ_RPFW01000001.1"/>
</dbReference>
<evidence type="ECO:0000313" key="1">
    <source>
        <dbReference type="EMBL" id="TVZ06735.1"/>
    </source>
</evidence>
<proteinExistence type="predicted"/>
<keyword evidence="2" id="KW-1185">Reference proteome</keyword>
<dbReference type="EMBL" id="RPFW01000001">
    <property type="protein sequence ID" value="TVZ06735.1"/>
    <property type="molecule type" value="Genomic_DNA"/>
</dbReference>
<dbReference type="SUPFAM" id="SSF53850">
    <property type="entry name" value="Periplasmic binding protein-like II"/>
    <property type="match status" value="1"/>
</dbReference>
<organism evidence="1 2">
    <name type="scientific">Trebonia kvetii</name>
    <dbReference type="NCBI Taxonomy" id="2480626"/>
    <lineage>
        <taxon>Bacteria</taxon>
        <taxon>Bacillati</taxon>
        <taxon>Actinomycetota</taxon>
        <taxon>Actinomycetes</taxon>
        <taxon>Streptosporangiales</taxon>
        <taxon>Treboniaceae</taxon>
        <taxon>Trebonia</taxon>
    </lineage>
</organism>
<gene>
    <name evidence="1" type="ORF">EAS64_05045</name>
</gene>